<sequence length="170" mass="18611">MTVREALNSALDEELSPDPKVFIMGEEISKGLLEKYMPQRGSLIPQLMRRIPCFANLLDSYVQAGITGIGVGVAYFGLKPVFEFMTCRGPNGGAARSWCPTLTTEARDSSFCLPIGKVKIEREGKDMTITAFSKMVGLALKADEILAKEGISAEHISNCGELRVPTWTHQ</sequence>
<protein>
    <recommendedName>
        <fullName evidence="4">Pyruvate dehydrogenase E1 component subunit beta</fullName>
        <ecNumber evidence="4">1.2.4.1</ecNumber>
    </recommendedName>
</protein>
<evidence type="ECO:0000259" key="5">
    <source>
        <dbReference type="Pfam" id="PF02780"/>
    </source>
</evidence>
<evidence type="ECO:0000256" key="4">
    <source>
        <dbReference type="RuleBase" id="RU364074"/>
    </source>
</evidence>
<evidence type="ECO:0000313" key="6">
    <source>
        <dbReference type="EMBL" id="KAK4779607.1"/>
    </source>
</evidence>
<dbReference type="EC" id="1.2.4.1" evidence="4"/>
<evidence type="ECO:0000256" key="1">
    <source>
        <dbReference type="ARBA" id="ARBA00001964"/>
    </source>
</evidence>
<dbReference type="EMBL" id="JAXIOK010000001">
    <property type="protein sequence ID" value="KAK4779607.1"/>
    <property type="molecule type" value="Genomic_DNA"/>
</dbReference>
<reference evidence="6 7" key="1">
    <citation type="journal article" date="2023" name="Hortic Res">
        <title>Pangenome of water caltrop reveals structural variations and asymmetric subgenome divergence after allopolyploidization.</title>
        <authorList>
            <person name="Zhang X."/>
            <person name="Chen Y."/>
            <person name="Wang L."/>
            <person name="Yuan Y."/>
            <person name="Fang M."/>
            <person name="Shi L."/>
            <person name="Lu R."/>
            <person name="Comes H.P."/>
            <person name="Ma Y."/>
            <person name="Chen Y."/>
            <person name="Huang G."/>
            <person name="Zhou Y."/>
            <person name="Zheng Z."/>
            <person name="Qiu Y."/>
        </authorList>
    </citation>
    <scope>NUCLEOTIDE SEQUENCE [LARGE SCALE GENOMIC DNA]</scope>
    <source>
        <tissue evidence="6">Roots</tissue>
    </source>
</reference>
<dbReference type="InterPro" id="IPR009014">
    <property type="entry name" value="Transketo_C/PFOR_II"/>
</dbReference>
<comment type="function">
    <text evidence="4">The pyruvate dehydrogenase complex catalyzes the overall conversion of pyruvate to acetyl-CoA and CO2.</text>
</comment>
<comment type="caution">
    <text evidence="6">The sequence shown here is derived from an EMBL/GenBank/DDBJ whole genome shotgun (WGS) entry which is preliminary data.</text>
</comment>
<dbReference type="InterPro" id="IPR027110">
    <property type="entry name" value="PDHB_mito-type"/>
</dbReference>
<keyword evidence="4" id="KW-0670">Pyruvate</keyword>
<comment type="cofactor">
    <cofactor evidence="1 4">
        <name>thiamine diphosphate</name>
        <dbReference type="ChEBI" id="CHEBI:58937"/>
    </cofactor>
</comment>
<name>A0AAN7L4R8_9MYRT</name>
<dbReference type="Gene3D" id="3.40.50.920">
    <property type="match status" value="1"/>
</dbReference>
<dbReference type="PANTHER" id="PTHR11624:SF112">
    <property type="entry name" value="PYRUVATE DEHYDROGENASE E1 COMPONENT SUBUNIT BETA-1, MITOCHONDRIAL"/>
    <property type="match status" value="1"/>
</dbReference>
<dbReference type="Proteomes" id="UP001345219">
    <property type="component" value="Chromosome 13"/>
</dbReference>
<accession>A0AAN7L4R8</accession>
<dbReference type="Pfam" id="PF02780">
    <property type="entry name" value="Transketolase_C"/>
    <property type="match status" value="1"/>
</dbReference>
<feature type="domain" description="Transketolase C-terminal" evidence="5">
    <location>
        <begin position="116"/>
        <end position="154"/>
    </location>
</feature>
<gene>
    <name evidence="6" type="ORF">SAY87_015713</name>
</gene>
<dbReference type="SUPFAM" id="SSF52922">
    <property type="entry name" value="TK C-terminal domain-like"/>
    <property type="match status" value="1"/>
</dbReference>
<evidence type="ECO:0000256" key="2">
    <source>
        <dbReference type="ARBA" id="ARBA00023002"/>
    </source>
</evidence>
<comment type="catalytic activity">
    <reaction evidence="4">
        <text>N(6)-[(R)-lipoyl]-L-lysyl-[protein] + pyruvate + H(+) = N(6)-[(R)-S(8)-acetyldihydrolipoyl]-L-lysyl-[protein] + CO2</text>
        <dbReference type="Rhea" id="RHEA:19189"/>
        <dbReference type="Rhea" id="RHEA-COMP:10474"/>
        <dbReference type="Rhea" id="RHEA-COMP:10478"/>
        <dbReference type="ChEBI" id="CHEBI:15361"/>
        <dbReference type="ChEBI" id="CHEBI:15378"/>
        <dbReference type="ChEBI" id="CHEBI:16526"/>
        <dbReference type="ChEBI" id="CHEBI:83099"/>
        <dbReference type="ChEBI" id="CHEBI:83111"/>
        <dbReference type="EC" id="1.2.4.1"/>
    </reaction>
</comment>
<evidence type="ECO:0000313" key="7">
    <source>
        <dbReference type="Proteomes" id="UP001345219"/>
    </source>
</evidence>
<dbReference type="GO" id="GO:0006086">
    <property type="term" value="P:pyruvate decarboxylation to acetyl-CoA"/>
    <property type="evidence" value="ECO:0007669"/>
    <property type="project" value="InterPro"/>
</dbReference>
<dbReference type="Gene3D" id="3.40.50.970">
    <property type="match status" value="1"/>
</dbReference>
<keyword evidence="7" id="KW-1185">Reference proteome</keyword>
<keyword evidence="2 4" id="KW-0560">Oxidoreductase</keyword>
<dbReference type="SUPFAM" id="SSF52518">
    <property type="entry name" value="Thiamin diphosphate-binding fold (THDP-binding)"/>
    <property type="match status" value="1"/>
</dbReference>
<evidence type="ECO:0000256" key="3">
    <source>
        <dbReference type="ARBA" id="ARBA00023052"/>
    </source>
</evidence>
<dbReference type="InterPro" id="IPR029061">
    <property type="entry name" value="THDP-binding"/>
</dbReference>
<dbReference type="AlphaFoldDB" id="A0AAN7L4R8"/>
<keyword evidence="3 4" id="KW-0786">Thiamine pyrophosphate</keyword>
<organism evidence="6 7">
    <name type="scientific">Trapa incisa</name>
    <dbReference type="NCBI Taxonomy" id="236973"/>
    <lineage>
        <taxon>Eukaryota</taxon>
        <taxon>Viridiplantae</taxon>
        <taxon>Streptophyta</taxon>
        <taxon>Embryophyta</taxon>
        <taxon>Tracheophyta</taxon>
        <taxon>Spermatophyta</taxon>
        <taxon>Magnoliopsida</taxon>
        <taxon>eudicotyledons</taxon>
        <taxon>Gunneridae</taxon>
        <taxon>Pentapetalae</taxon>
        <taxon>rosids</taxon>
        <taxon>malvids</taxon>
        <taxon>Myrtales</taxon>
        <taxon>Lythraceae</taxon>
        <taxon>Trapa</taxon>
    </lineage>
</organism>
<dbReference type="GO" id="GO:0004739">
    <property type="term" value="F:pyruvate dehydrogenase (acetyl-transferring) activity"/>
    <property type="evidence" value="ECO:0007669"/>
    <property type="project" value="UniProtKB-UniRule"/>
</dbReference>
<dbReference type="InterPro" id="IPR033248">
    <property type="entry name" value="Transketolase_C"/>
</dbReference>
<dbReference type="PANTHER" id="PTHR11624">
    <property type="entry name" value="DEHYDROGENASE RELATED"/>
    <property type="match status" value="1"/>
</dbReference>
<proteinExistence type="predicted"/>